<dbReference type="EMBL" id="WMIA01000006">
    <property type="protein sequence ID" value="MTF38646.1"/>
    <property type="molecule type" value="Genomic_DNA"/>
</dbReference>
<dbReference type="CDD" id="cd00060">
    <property type="entry name" value="FHA"/>
    <property type="match status" value="1"/>
</dbReference>
<dbReference type="PROSITE" id="PS50082">
    <property type="entry name" value="WD_REPEATS_2"/>
    <property type="match status" value="3"/>
</dbReference>
<dbReference type="AlphaFoldDB" id="A0A844GXC1"/>
<feature type="repeat" description="WD" evidence="5">
    <location>
        <begin position="344"/>
        <end position="385"/>
    </location>
</feature>
<reference evidence="7 8" key="1">
    <citation type="submission" date="2019-11" db="EMBL/GenBank/DDBJ databases">
        <title>Isolation of a new High Light Tolerant Cyanobacteria.</title>
        <authorList>
            <person name="Dobson Z."/>
            <person name="Vaughn N."/>
            <person name="Vaughn M."/>
            <person name="Fromme P."/>
            <person name="Mazor Y."/>
        </authorList>
    </citation>
    <scope>NUCLEOTIDE SEQUENCE [LARGE SCALE GENOMIC DNA]</scope>
    <source>
        <strain evidence="7 8">0216</strain>
    </source>
</reference>
<dbReference type="SUPFAM" id="SSF49879">
    <property type="entry name" value="SMAD/FHA domain"/>
    <property type="match status" value="1"/>
</dbReference>
<evidence type="ECO:0000256" key="2">
    <source>
        <dbReference type="ARBA" id="ARBA00022664"/>
    </source>
</evidence>
<protein>
    <submittedName>
        <fullName evidence="7">FHA domain-containing protein</fullName>
    </submittedName>
</protein>
<dbReference type="GO" id="GO:0006397">
    <property type="term" value="P:mRNA processing"/>
    <property type="evidence" value="ECO:0007669"/>
    <property type="project" value="UniProtKB-KW"/>
</dbReference>
<feature type="repeat" description="WD" evidence="5">
    <location>
        <begin position="302"/>
        <end position="343"/>
    </location>
</feature>
<keyword evidence="1 5" id="KW-0853">WD repeat</keyword>
<dbReference type="Proteomes" id="UP000437131">
    <property type="component" value="Unassembled WGS sequence"/>
</dbReference>
<keyword evidence="4" id="KW-0508">mRNA splicing</keyword>
<dbReference type="SMART" id="SM00240">
    <property type="entry name" value="FHA"/>
    <property type="match status" value="1"/>
</dbReference>
<dbReference type="Gene3D" id="2.130.10.10">
    <property type="entry name" value="YVTN repeat-like/Quinoprotein amine dehydrogenase"/>
    <property type="match status" value="2"/>
</dbReference>
<dbReference type="PROSITE" id="PS00678">
    <property type="entry name" value="WD_REPEATS_1"/>
    <property type="match status" value="3"/>
</dbReference>
<keyword evidence="2" id="KW-0507">mRNA processing</keyword>
<comment type="caution">
    <text evidence="7">The sequence shown here is derived from an EMBL/GenBank/DDBJ whole genome shotgun (WGS) entry which is preliminary data.</text>
</comment>
<organism evidence="7 8">
    <name type="scientific">Cyanobacterium aponinum 0216</name>
    <dbReference type="NCBI Taxonomy" id="2676140"/>
    <lineage>
        <taxon>Bacteria</taxon>
        <taxon>Bacillati</taxon>
        <taxon>Cyanobacteriota</taxon>
        <taxon>Cyanophyceae</taxon>
        <taxon>Oscillatoriophycideae</taxon>
        <taxon>Chroococcales</taxon>
        <taxon>Geminocystaceae</taxon>
        <taxon>Cyanobacterium</taxon>
    </lineage>
</organism>
<evidence type="ECO:0000313" key="8">
    <source>
        <dbReference type="Proteomes" id="UP000437131"/>
    </source>
</evidence>
<evidence type="ECO:0000256" key="5">
    <source>
        <dbReference type="PROSITE-ProRule" id="PRU00221"/>
    </source>
</evidence>
<dbReference type="InterPro" id="IPR052234">
    <property type="entry name" value="U5_snRNP_Component"/>
</dbReference>
<dbReference type="GO" id="GO:0003723">
    <property type="term" value="F:RNA binding"/>
    <property type="evidence" value="ECO:0007669"/>
    <property type="project" value="TreeGrafter"/>
</dbReference>
<evidence type="ECO:0000313" key="7">
    <source>
        <dbReference type="EMBL" id="MTF38646.1"/>
    </source>
</evidence>
<dbReference type="RefSeq" id="WP_155083543.1">
    <property type="nucleotide sequence ID" value="NZ_WMIA01000006.1"/>
</dbReference>
<name>A0A844GXC1_9CHRO</name>
<dbReference type="InterPro" id="IPR008984">
    <property type="entry name" value="SMAD_FHA_dom_sf"/>
</dbReference>
<dbReference type="CDD" id="cd00200">
    <property type="entry name" value="WD40"/>
    <property type="match status" value="1"/>
</dbReference>
<evidence type="ECO:0000256" key="1">
    <source>
        <dbReference type="ARBA" id="ARBA00022574"/>
    </source>
</evidence>
<dbReference type="PROSITE" id="PS50006">
    <property type="entry name" value="FHA_DOMAIN"/>
    <property type="match status" value="1"/>
</dbReference>
<dbReference type="PANTHER" id="PTHR44006:SF1">
    <property type="entry name" value="U5 SMALL NUCLEAR RIBONUCLEOPROTEIN 40 KDA PROTEIN"/>
    <property type="match status" value="1"/>
</dbReference>
<dbReference type="PANTHER" id="PTHR44006">
    <property type="entry name" value="U5 SMALL NUCLEAR RIBONUCLEOPROTEIN 40 KDA PROTEIN"/>
    <property type="match status" value="1"/>
</dbReference>
<dbReference type="InterPro" id="IPR036322">
    <property type="entry name" value="WD40_repeat_dom_sf"/>
</dbReference>
<keyword evidence="3" id="KW-0677">Repeat</keyword>
<dbReference type="SMART" id="SM00320">
    <property type="entry name" value="WD40"/>
    <property type="match status" value="5"/>
</dbReference>
<evidence type="ECO:0000256" key="4">
    <source>
        <dbReference type="ARBA" id="ARBA00023187"/>
    </source>
</evidence>
<dbReference type="PROSITE" id="PS50294">
    <property type="entry name" value="WD_REPEATS_REGION"/>
    <property type="match status" value="3"/>
</dbReference>
<accession>A0A844GXC1</accession>
<feature type="repeat" description="WD" evidence="5">
    <location>
        <begin position="260"/>
        <end position="301"/>
    </location>
</feature>
<dbReference type="InterPro" id="IPR001680">
    <property type="entry name" value="WD40_rpt"/>
</dbReference>
<dbReference type="Pfam" id="PF00400">
    <property type="entry name" value="WD40"/>
    <property type="match status" value="4"/>
</dbReference>
<evidence type="ECO:0000259" key="6">
    <source>
        <dbReference type="PROSITE" id="PS50006"/>
    </source>
</evidence>
<dbReference type="SUPFAM" id="SSF50978">
    <property type="entry name" value="WD40 repeat-like"/>
    <property type="match status" value="1"/>
</dbReference>
<dbReference type="InterPro" id="IPR000253">
    <property type="entry name" value="FHA_dom"/>
</dbReference>
<dbReference type="InterPro" id="IPR015943">
    <property type="entry name" value="WD40/YVTN_repeat-like_dom_sf"/>
</dbReference>
<dbReference type="Gene3D" id="2.60.200.20">
    <property type="match status" value="1"/>
</dbReference>
<sequence length="462" mass="52513">MDNYSPAHVTLINSKLKEKVEYILSSQSLNLMGRSPDCQVVLDPQEYITVSRYHAQIQLIEKDNNFSWQIEDKGTTNGTFINGEKIVSPYTLKSGDRILLGLKGPEFIFTTEILNPTVLVEDSPSEINQDKDKLENQDINTETLKEDITNKKTNKEKIVTNKIEKEQENNQNLPQEKRTDKPKIKKEKINLDTYLKPISISEKSLFNLLNFQDIATLEIDSKEVQCCVFNPQNQLIAIALSNKNIEIWEWQTKTRILTLENAHRISVNSLNFSHDSKKLISGGSDKIVKIWDIENQVEIASLSGHKMAINTLCFSQDDKLLASSGSDKIIKIWNVENQAEIASLSGHKMAVNSLYFSNDNHYLISGGGDKLIKIWNIEKQEEEKNIKMENKSPIQSLTFSPDNKLIICLLQDGKICIYDREKETELITLTFPDIWGELIAINQNGNLFISKSPDKGIVIGQI</sequence>
<dbReference type="Pfam" id="PF00498">
    <property type="entry name" value="FHA"/>
    <property type="match status" value="1"/>
</dbReference>
<dbReference type="InterPro" id="IPR020472">
    <property type="entry name" value="WD40_PAC1"/>
</dbReference>
<dbReference type="GO" id="GO:0008380">
    <property type="term" value="P:RNA splicing"/>
    <property type="evidence" value="ECO:0007669"/>
    <property type="project" value="UniProtKB-KW"/>
</dbReference>
<gene>
    <name evidence="7" type="ORF">GGC33_06875</name>
</gene>
<evidence type="ECO:0000256" key="3">
    <source>
        <dbReference type="ARBA" id="ARBA00022737"/>
    </source>
</evidence>
<dbReference type="PRINTS" id="PR00320">
    <property type="entry name" value="GPROTEINBRPT"/>
</dbReference>
<feature type="domain" description="FHA" evidence="6">
    <location>
        <begin position="30"/>
        <end position="86"/>
    </location>
</feature>
<proteinExistence type="predicted"/>
<dbReference type="InterPro" id="IPR019775">
    <property type="entry name" value="WD40_repeat_CS"/>
</dbReference>